<evidence type="ECO:0000313" key="2">
    <source>
        <dbReference type="Proteomes" id="UP000694523"/>
    </source>
</evidence>
<evidence type="ECO:0008006" key="3">
    <source>
        <dbReference type="Google" id="ProtNLM"/>
    </source>
</evidence>
<dbReference type="AlphaFoldDB" id="A0A8C6S0V0"/>
<accession>A0A8C6S0V0</accession>
<dbReference type="Proteomes" id="UP000694523">
    <property type="component" value="Unplaced"/>
</dbReference>
<dbReference type="Gene3D" id="3.10.490.10">
    <property type="entry name" value="Gamma-glutamyl cyclotransferase-like"/>
    <property type="match status" value="1"/>
</dbReference>
<keyword evidence="2" id="KW-1185">Reference proteome</keyword>
<dbReference type="Ensembl" id="ENSNMLT00000037355.1">
    <property type="protein sequence ID" value="ENSNMLP00000033529.1"/>
    <property type="gene ID" value="ENSNMLG00000020951.1"/>
</dbReference>
<dbReference type="Ensembl" id="ENSNMLT00000006819.1">
    <property type="protein sequence ID" value="ENSNMLP00000005944.1"/>
    <property type="gene ID" value="ENSNMLG00000004379.1"/>
</dbReference>
<organism evidence="1 2">
    <name type="scientific">Neogobius melanostomus</name>
    <name type="common">round goby</name>
    <dbReference type="NCBI Taxonomy" id="47308"/>
    <lineage>
        <taxon>Eukaryota</taxon>
        <taxon>Metazoa</taxon>
        <taxon>Chordata</taxon>
        <taxon>Craniata</taxon>
        <taxon>Vertebrata</taxon>
        <taxon>Euteleostomi</taxon>
        <taxon>Actinopterygii</taxon>
        <taxon>Neopterygii</taxon>
        <taxon>Teleostei</taxon>
        <taxon>Neoteleostei</taxon>
        <taxon>Acanthomorphata</taxon>
        <taxon>Gobiaria</taxon>
        <taxon>Gobiiformes</taxon>
        <taxon>Gobioidei</taxon>
        <taxon>Gobiidae</taxon>
        <taxon>Benthophilinae</taxon>
        <taxon>Neogobiini</taxon>
        <taxon>Neogobius</taxon>
    </lineage>
</organism>
<dbReference type="Ensembl" id="ENSNMLT00000007169.1">
    <property type="protein sequence ID" value="ENSNMLP00000006267.1"/>
    <property type="gene ID" value="ENSNMLG00000004573.1"/>
</dbReference>
<reference evidence="1" key="1">
    <citation type="submission" date="2025-05" db="UniProtKB">
        <authorList>
            <consortium name="Ensembl"/>
        </authorList>
    </citation>
    <scope>IDENTIFICATION</scope>
</reference>
<protein>
    <recommendedName>
        <fullName evidence="3">Gamma-glutamylcyclotransferase</fullName>
    </recommendedName>
</protein>
<proteinExistence type="predicted"/>
<evidence type="ECO:0000313" key="1">
    <source>
        <dbReference type="Ensembl" id="ENSNMLP00000000096.1"/>
    </source>
</evidence>
<name>A0A8C6S0V0_9GOBI</name>
<sequence>CETVKCKDKTLITQSTFLYFAYGSNLLKERLQLKNPSATVHSFPATRGYQTCQYL</sequence>
<dbReference type="Ensembl" id="ENSNMLT00000000122.1">
    <property type="protein sequence ID" value="ENSNMLP00000000096.1"/>
    <property type="gene ID" value="ENSNMLG00000000082.1"/>
</dbReference>